<dbReference type="Proteomes" id="UP000527355">
    <property type="component" value="Unassembled WGS sequence"/>
</dbReference>
<evidence type="ECO:0000256" key="1">
    <source>
        <dbReference type="SAM" id="Phobius"/>
    </source>
</evidence>
<keyword evidence="1" id="KW-0812">Transmembrane</keyword>
<reference evidence="2 3" key="1">
    <citation type="journal article" date="2020" name="Nature">
        <title>Six reference-quality genomes reveal evolution of bat adaptations.</title>
        <authorList>
            <person name="Jebb D."/>
            <person name="Huang Z."/>
            <person name="Pippel M."/>
            <person name="Hughes G.M."/>
            <person name="Lavrichenko K."/>
            <person name="Devanna P."/>
            <person name="Winkler S."/>
            <person name="Jermiin L.S."/>
            <person name="Skirmuntt E.C."/>
            <person name="Katzourakis A."/>
            <person name="Burkitt-Gray L."/>
            <person name="Ray D.A."/>
            <person name="Sullivan K.A.M."/>
            <person name="Roscito J.G."/>
            <person name="Kirilenko B.M."/>
            <person name="Davalos L.M."/>
            <person name="Corthals A.P."/>
            <person name="Power M.L."/>
            <person name="Jones G."/>
            <person name="Ransome R.D."/>
            <person name="Dechmann D.K.N."/>
            <person name="Locatelli A.G."/>
            <person name="Puechmaille S.J."/>
            <person name="Fedrigo O."/>
            <person name="Jarvis E.D."/>
            <person name="Hiller M."/>
            <person name="Vernes S.C."/>
            <person name="Myers E.W."/>
            <person name="Teeling E.C."/>
        </authorList>
    </citation>
    <scope>NUCLEOTIDE SEQUENCE [LARGE SCALE GENOMIC DNA]</scope>
    <source>
        <strain evidence="2">MMyoMyo1</strain>
        <tissue evidence="2">Flight muscle</tissue>
    </source>
</reference>
<feature type="transmembrane region" description="Helical" evidence="1">
    <location>
        <begin position="20"/>
        <end position="43"/>
    </location>
</feature>
<evidence type="ECO:0000313" key="3">
    <source>
        <dbReference type="Proteomes" id="UP000527355"/>
    </source>
</evidence>
<feature type="transmembrane region" description="Helical" evidence="1">
    <location>
        <begin position="91"/>
        <end position="111"/>
    </location>
</feature>
<name>A0A7J7XHZ4_MYOMY</name>
<proteinExistence type="predicted"/>
<gene>
    <name evidence="2" type="ORF">mMyoMyo1_011789</name>
</gene>
<keyword evidence="3" id="KW-1185">Reference proteome</keyword>
<dbReference type="EMBL" id="JABWUV010000006">
    <property type="protein sequence ID" value="KAF6349242.1"/>
    <property type="molecule type" value="Genomic_DNA"/>
</dbReference>
<dbReference type="AlphaFoldDB" id="A0A7J7XHZ4"/>
<protein>
    <submittedName>
        <fullName evidence="2">Uncharacterized protein</fullName>
    </submittedName>
</protein>
<sequence length="155" mass="17766">MRIESSRCSTSSPAFDVVSIWILAILVVCHSSQLAILVVYHCWLNLQFANGTLSYIYLPPVYLLWWGVYSDLLPIFNGIVFLLLRFKCSLYILDTSSLSDIFCKYFLPVYGFSSHSLNVFHRAVLTVMKSSLVFLSRIVLLVLYLKNHCLDHTAF</sequence>
<accession>A0A7J7XHZ4</accession>
<keyword evidence="1" id="KW-0472">Membrane</keyword>
<keyword evidence="1" id="KW-1133">Transmembrane helix</keyword>
<comment type="caution">
    <text evidence="2">The sequence shown here is derived from an EMBL/GenBank/DDBJ whole genome shotgun (WGS) entry which is preliminary data.</text>
</comment>
<feature type="transmembrane region" description="Helical" evidence="1">
    <location>
        <begin position="63"/>
        <end position="84"/>
    </location>
</feature>
<organism evidence="2 3">
    <name type="scientific">Myotis myotis</name>
    <name type="common">Greater mouse-eared bat</name>
    <name type="synonym">Vespertilio myotis</name>
    <dbReference type="NCBI Taxonomy" id="51298"/>
    <lineage>
        <taxon>Eukaryota</taxon>
        <taxon>Metazoa</taxon>
        <taxon>Chordata</taxon>
        <taxon>Craniata</taxon>
        <taxon>Vertebrata</taxon>
        <taxon>Euteleostomi</taxon>
        <taxon>Mammalia</taxon>
        <taxon>Eutheria</taxon>
        <taxon>Laurasiatheria</taxon>
        <taxon>Chiroptera</taxon>
        <taxon>Yangochiroptera</taxon>
        <taxon>Vespertilionidae</taxon>
        <taxon>Myotis</taxon>
    </lineage>
</organism>
<feature type="transmembrane region" description="Helical" evidence="1">
    <location>
        <begin position="123"/>
        <end position="145"/>
    </location>
</feature>
<evidence type="ECO:0000313" key="2">
    <source>
        <dbReference type="EMBL" id="KAF6349242.1"/>
    </source>
</evidence>